<dbReference type="AlphaFoldDB" id="I3SPS0"/>
<feature type="compositionally biased region" description="Acidic residues" evidence="1">
    <location>
        <begin position="142"/>
        <end position="152"/>
    </location>
</feature>
<accession>I3SPS0</accession>
<proteinExistence type="evidence at transcript level"/>
<feature type="compositionally biased region" description="Polar residues" evidence="1">
    <location>
        <begin position="108"/>
        <end position="119"/>
    </location>
</feature>
<dbReference type="EMBL" id="BT142468">
    <property type="protein sequence ID" value="AFK42262.1"/>
    <property type="molecule type" value="mRNA"/>
</dbReference>
<feature type="compositionally biased region" description="Basic and acidic residues" evidence="1">
    <location>
        <begin position="16"/>
        <end position="52"/>
    </location>
</feature>
<sequence>MENNGNGDVNKGNRKAYRDEKDELKDGLAQRDADEEILTREEKNNPRKDKPFTELLKLGNDESKEDGNNTTLETTNLQRVMNNGINAHPEEHEDNLVQQNWSRRHINKASNNTEQTKSNMLHEETEELEVSREQKQEKDVSDDGGDDDEGNDNDLVQESQSEFEDVKEEYREEIDESEFQPDL</sequence>
<reference evidence="2" key="1">
    <citation type="submission" date="2012-05" db="EMBL/GenBank/DDBJ databases">
        <authorList>
            <person name="Krishnakumar V."/>
            <person name="Cheung F."/>
            <person name="Xiao Y."/>
            <person name="Chan A."/>
            <person name="Moskal W.A."/>
            <person name="Town C.D."/>
        </authorList>
    </citation>
    <scope>NUCLEOTIDE SEQUENCE</scope>
</reference>
<protein>
    <submittedName>
        <fullName evidence="2">Uncharacterized protein</fullName>
    </submittedName>
</protein>
<name>I3SPS0_LOTJA</name>
<organism evidence="2">
    <name type="scientific">Lotus japonicus</name>
    <name type="common">Lotus corniculatus var. japonicus</name>
    <dbReference type="NCBI Taxonomy" id="34305"/>
    <lineage>
        <taxon>Eukaryota</taxon>
        <taxon>Viridiplantae</taxon>
        <taxon>Streptophyta</taxon>
        <taxon>Embryophyta</taxon>
        <taxon>Tracheophyta</taxon>
        <taxon>Spermatophyta</taxon>
        <taxon>Magnoliopsida</taxon>
        <taxon>eudicotyledons</taxon>
        <taxon>Gunneridae</taxon>
        <taxon>Pentapetalae</taxon>
        <taxon>rosids</taxon>
        <taxon>fabids</taxon>
        <taxon>Fabales</taxon>
        <taxon>Fabaceae</taxon>
        <taxon>Papilionoideae</taxon>
        <taxon>50 kb inversion clade</taxon>
        <taxon>NPAAA clade</taxon>
        <taxon>Hologalegina</taxon>
        <taxon>robinioid clade</taxon>
        <taxon>Loteae</taxon>
        <taxon>Lotus</taxon>
    </lineage>
</organism>
<evidence type="ECO:0000256" key="1">
    <source>
        <dbReference type="SAM" id="MobiDB-lite"/>
    </source>
</evidence>
<feature type="region of interest" description="Disordered" evidence="1">
    <location>
        <begin position="1"/>
        <end position="183"/>
    </location>
</feature>
<feature type="compositionally biased region" description="Basic and acidic residues" evidence="1">
    <location>
        <begin position="129"/>
        <end position="141"/>
    </location>
</feature>
<feature type="compositionally biased region" description="Polar residues" evidence="1">
    <location>
        <begin position="68"/>
        <end position="85"/>
    </location>
</feature>
<evidence type="ECO:0000313" key="2">
    <source>
        <dbReference type="EMBL" id="AFK42262.1"/>
    </source>
</evidence>
<feature type="compositionally biased region" description="Acidic residues" evidence="1">
    <location>
        <begin position="161"/>
        <end position="183"/>
    </location>
</feature>